<organism evidence="3 4">
    <name type="scientific">Stenotrophomonas indicatrix</name>
    <dbReference type="NCBI Taxonomy" id="2045451"/>
    <lineage>
        <taxon>Bacteria</taxon>
        <taxon>Pseudomonadati</taxon>
        <taxon>Pseudomonadota</taxon>
        <taxon>Gammaproteobacteria</taxon>
        <taxon>Lysobacterales</taxon>
        <taxon>Lysobacteraceae</taxon>
        <taxon>Stenotrophomonas</taxon>
    </lineage>
</organism>
<dbReference type="AlphaFoldDB" id="A0A1W1H1S7"/>
<protein>
    <submittedName>
        <fullName evidence="3">Pimeloyl-ACP methyl ester carboxylesterase</fullName>
    </submittedName>
</protein>
<evidence type="ECO:0000313" key="3">
    <source>
        <dbReference type="EMBL" id="SLM25424.1"/>
    </source>
</evidence>
<dbReference type="PANTHER" id="PTHR43194">
    <property type="entry name" value="HYDROLASE ALPHA/BETA FOLD FAMILY"/>
    <property type="match status" value="1"/>
</dbReference>
<evidence type="ECO:0000259" key="2">
    <source>
        <dbReference type="Pfam" id="PF12697"/>
    </source>
</evidence>
<accession>A0A1W1H1S7</accession>
<dbReference type="InterPro" id="IPR050228">
    <property type="entry name" value="Carboxylesterase_BioH"/>
</dbReference>
<proteinExistence type="predicted"/>
<dbReference type="PANTHER" id="PTHR43194:SF2">
    <property type="entry name" value="PEROXISOMAL MEMBRANE PROTEIN LPX1"/>
    <property type="match status" value="1"/>
</dbReference>
<evidence type="ECO:0000313" key="4">
    <source>
        <dbReference type="Proteomes" id="UP000191133"/>
    </source>
</evidence>
<dbReference type="EMBL" id="FWEU01000004">
    <property type="protein sequence ID" value="SLM25424.1"/>
    <property type="molecule type" value="Genomic_DNA"/>
</dbReference>
<feature type="signal peptide" evidence="1">
    <location>
        <begin position="1"/>
        <end position="34"/>
    </location>
</feature>
<gene>
    <name evidence="3" type="ORF">SAMN04488690_3173</name>
</gene>
<dbReference type="InterPro" id="IPR029058">
    <property type="entry name" value="AB_hydrolase_fold"/>
</dbReference>
<dbReference type="Gene3D" id="3.40.50.1820">
    <property type="entry name" value="alpha/beta hydrolase"/>
    <property type="match status" value="1"/>
</dbReference>
<feature type="chain" id="PRO_5012912914" evidence="1">
    <location>
        <begin position="35"/>
        <end position="311"/>
    </location>
</feature>
<feature type="domain" description="AB hydrolase-1" evidence="2">
    <location>
        <begin position="57"/>
        <end position="298"/>
    </location>
</feature>
<evidence type="ECO:0000256" key="1">
    <source>
        <dbReference type="SAM" id="SignalP"/>
    </source>
</evidence>
<dbReference type="Proteomes" id="UP000191133">
    <property type="component" value="Unassembled WGS sequence"/>
</dbReference>
<keyword evidence="1" id="KW-0732">Signal</keyword>
<dbReference type="RefSeq" id="WP_080150004.1">
    <property type="nucleotide sequence ID" value="NZ_FWEU01000004.1"/>
</dbReference>
<name>A0A1W1H1S7_9GAMM</name>
<dbReference type="Pfam" id="PF12697">
    <property type="entry name" value="Abhydrolase_6"/>
    <property type="match status" value="1"/>
</dbReference>
<sequence length="311" mass="33585">MKIFQALWYAMKALARLAMIGMAMAVLGSGPAHATAVDKAAVAGAVQVEVLGKGRPLLMIPGLNSSAEVWRETCLALKDVQCHLVQLPGFAGAAPVDPRPADFLPAMRDELLGYLQARHLSKVAVIGHSLGGVLAMQLALKAPDSIGPLVIVDSLPFYAVVMNPQATAQNVGMMAGQLREGLLAADEASFNARNDATAKALTRSTQHLPELQRWGRDSDRTSMADAMYSMLVRDLRDDIDGIHTPVLVLGSWAAYQSMGGTEASTRAQFQAQYAKLPGVQIEMSAQGYHFLMWDDPRWLQAQVRRFLAAHP</sequence>
<dbReference type="InterPro" id="IPR000073">
    <property type="entry name" value="AB_hydrolase_1"/>
</dbReference>
<dbReference type="SUPFAM" id="SSF53474">
    <property type="entry name" value="alpha/beta-Hydrolases"/>
    <property type="match status" value="1"/>
</dbReference>
<reference evidence="4" key="1">
    <citation type="submission" date="2016-10" db="EMBL/GenBank/DDBJ databases">
        <authorList>
            <person name="Varghese N."/>
        </authorList>
    </citation>
    <scope>NUCLEOTIDE SEQUENCE [LARGE SCALE GENOMIC DNA]</scope>
    <source>
        <strain evidence="4">92MFCol6.1</strain>
    </source>
</reference>